<evidence type="ECO:0000256" key="1">
    <source>
        <dbReference type="SAM" id="MobiDB-lite"/>
    </source>
</evidence>
<feature type="region of interest" description="Disordered" evidence="1">
    <location>
        <begin position="71"/>
        <end position="119"/>
    </location>
</feature>
<evidence type="ECO:0000313" key="2">
    <source>
        <dbReference type="EMBL" id="KAG0584434.1"/>
    </source>
</evidence>
<protein>
    <submittedName>
        <fullName evidence="2">Uncharacterized protein</fullName>
    </submittedName>
</protein>
<dbReference type="EMBL" id="CM026423">
    <property type="protein sequence ID" value="KAG0584434.1"/>
    <property type="molecule type" value="Genomic_DNA"/>
</dbReference>
<gene>
    <name evidence="2" type="ORF">KC19_3G209000</name>
</gene>
<dbReference type="AlphaFoldDB" id="A0A8T0IKW9"/>
<evidence type="ECO:0000313" key="3">
    <source>
        <dbReference type="Proteomes" id="UP000822688"/>
    </source>
</evidence>
<keyword evidence="3" id="KW-1185">Reference proteome</keyword>
<feature type="compositionally biased region" description="Pro residues" evidence="1">
    <location>
        <begin position="90"/>
        <end position="100"/>
    </location>
</feature>
<accession>A0A8T0IKW9</accession>
<name>A0A8T0IKW9_CERPU</name>
<dbReference type="Proteomes" id="UP000822688">
    <property type="component" value="Chromosome 3"/>
</dbReference>
<proteinExistence type="predicted"/>
<sequence length="139" mass="14854">MARGSERGRGDLRPLPTIPRVQGHSTTIALDAGPRGYEPPSPGLGPVTHFHYSILSLPSPGTPGRVITRRRYEPSSPGLEPVTRFHYSMLPPPSPGPCPQSPREQGHAAPPSPRGWAASLHGVVANHHHRAIPVGDDRG</sequence>
<reference evidence="2" key="1">
    <citation type="submission" date="2020-06" db="EMBL/GenBank/DDBJ databases">
        <title>WGS assembly of Ceratodon purpureus strain R40.</title>
        <authorList>
            <person name="Carey S.B."/>
            <person name="Jenkins J."/>
            <person name="Shu S."/>
            <person name="Lovell J.T."/>
            <person name="Sreedasyam A."/>
            <person name="Maumus F."/>
            <person name="Tiley G.P."/>
            <person name="Fernandez-Pozo N."/>
            <person name="Barry K."/>
            <person name="Chen C."/>
            <person name="Wang M."/>
            <person name="Lipzen A."/>
            <person name="Daum C."/>
            <person name="Saski C.A."/>
            <person name="Payton A.C."/>
            <person name="Mcbreen J.C."/>
            <person name="Conrad R.E."/>
            <person name="Kollar L.M."/>
            <person name="Olsson S."/>
            <person name="Huttunen S."/>
            <person name="Landis J.B."/>
            <person name="Wickett N.J."/>
            <person name="Johnson M.G."/>
            <person name="Rensing S.A."/>
            <person name="Grimwood J."/>
            <person name="Schmutz J."/>
            <person name="Mcdaniel S.F."/>
        </authorList>
    </citation>
    <scope>NUCLEOTIDE SEQUENCE</scope>
    <source>
        <strain evidence="2">R40</strain>
    </source>
</reference>
<comment type="caution">
    <text evidence="2">The sequence shown here is derived from an EMBL/GenBank/DDBJ whole genome shotgun (WGS) entry which is preliminary data.</text>
</comment>
<organism evidence="2 3">
    <name type="scientific">Ceratodon purpureus</name>
    <name type="common">Fire moss</name>
    <name type="synonym">Dicranum purpureum</name>
    <dbReference type="NCBI Taxonomy" id="3225"/>
    <lineage>
        <taxon>Eukaryota</taxon>
        <taxon>Viridiplantae</taxon>
        <taxon>Streptophyta</taxon>
        <taxon>Embryophyta</taxon>
        <taxon>Bryophyta</taxon>
        <taxon>Bryophytina</taxon>
        <taxon>Bryopsida</taxon>
        <taxon>Dicranidae</taxon>
        <taxon>Pseudoditrichales</taxon>
        <taxon>Ditrichaceae</taxon>
        <taxon>Ceratodon</taxon>
    </lineage>
</organism>